<proteinExistence type="predicted"/>
<evidence type="ECO:0000313" key="3">
    <source>
        <dbReference type="Proteomes" id="UP001149954"/>
    </source>
</evidence>
<feature type="compositionally biased region" description="Acidic residues" evidence="1">
    <location>
        <begin position="229"/>
        <end position="238"/>
    </location>
</feature>
<feature type="region of interest" description="Disordered" evidence="1">
    <location>
        <begin position="81"/>
        <end position="116"/>
    </location>
</feature>
<feature type="region of interest" description="Disordered" evidence="1">
    <location>
        <begin position="160"/>
        <end position="180"/>
    </location>
</feature>
<reference evidence="2" key="2">
    <citation type="journal article" date="2023" name="IMA Fungus">
        <title>Comparative genomic study of the Penicillium genus elucidates a diverse pangenome and 15 lateral gene transfer events.</title>
        <authorList>
            <person name="Petersen C."/>
            <person name="Sorensen T."/>
            <person name="Nielsen M.R."/>
            <person name="Sondergaard T.E."/>
            <person name="Sorensen J.L."/>
            <person name="Fitzpatrick D.A."/>
            <person name="Frisvad J.C."/>
            <person name="Nielsen K.L."/>
        </authorList>
    </citation>
    <scope>NUCLEOTIDE SEQUENCE</scope>
    <source>
        <strain evidence="2">IBT 29495</strain>
    </source>
</reference>
<reference evidence="2" key="1">
    <citation type="submission" date="2022-12" db="EMBL/GenBank/DDBJ databases">
        <authorList>
            <person name="Petersen C."/>
        </authorList>
    </citation>
    <scope>NUCLEOTIDE SEQUENCE</scope>
    <source>
        <strain evidence="2">IBT 29495</strain>
    </source>
</reference>
<protein>
    <submittedName>
        <fullName evidence="2">Uncharacterized protein</fullName>
    </submittedName>
</protein>
<sequence>MDPADVEVYLGVDDNGVSECLGACPICARIIHLFSTKLTSTLSTFTIQLAHIWTNPVVPFVPPSVENDFEVYFSVFYSTGSKRKGDTVTAPAQKRPATEATAPSPPRHQGPTAHCNWSPDCTSIIDESLLTRVSTEESEDLGELAAVRPVGCARTLREMAPPEPLELPGSSNRSSSQRVWESYRPSNLNFTIYEDPPDQETPNPSPLQEGFHPQEEDKENIFVSRSDFDSSDEEEEEETHPGLAWNEASIGPRDAFGLPLNRNISDFVQPRATPFPERPMRHGREVLRTIWVDETQVPEEDERWLHDGSLTDTQIREIGDIEASYQRGQLSRARSNHRQALRDDAPVHAPTNFHTDVRRILHFQRHEDESTTPDDSPLPTGEDENEFQRED</sequence>
<name>A0A9X0C3P6_9EURO</name>
<dbReference type="AlphaFoldDB" id="A0A9X0C3P6"/>
<gene>
    <name evidence="2" type="ORF">N7463_008407</name>
</gene>
<feature type="compositionally biased region" description="Basic and acidic residues" evidence="1">
    <location>
        <begin position="355"/>
        <end position="369"/>
    </location>
</feature>
<organism evidence="2 3">
    <name type="scientific">Penicillium fimorum</name>
    <dbReference type="NCBI Taxonomy" id="1882269"/>
    <lineage>
        <taxon>Eukaryota</taxon>
        <taxon>Fungi</taxon>
        <taxon>Dikarya</taxon>
        <taxon>Ascomycota</taxon>
        <taxon>Pezizomycotina</taxon>
        <taxon>Eurotiomycetes</taxon>
        <taxon>Eurotiomycetidae</taxon>
        <taxon>Eurotiales</taxon>
        <taxon>Aspergillaceae</taxon>
        <taxon>Penicillium</taxon>
    </lineage>
</organism>
<dbReference type="Proteomes" id="UP001149954">
    <property type="component" value="Unassembled WGS sequence"/>
</dbReference>
<comment type="caution">
    <text evidence="2">The sequence shown here is derived from an EMBL/GenBank/DDBJ whole genome shotgun (WGS) entry which is preliminary data.</text>
</comment>
<feature type="compositionally biased region" description="Polar residues" evidence="1">
    <location>
        <begin position="169"/>
        <end position="180"/>
    </location>
</feature>
<dbReference type="EMBL" id="JAPWDS010000005">
    <property type="protein sequence ID" value="KAJ5496420.1"/>
    <property type="molecule type" value="Genomic_DNA"/>
</dbReference>
<evidence type="ECO:0000256" key="1">
    <source>
        <dbReference type="SAM" id="MobiDB-lite"/>
    </source>
</evidence>
<evidence type="ECO:0000313" key="2">
    <source>
        <dbReference type="EMBL" id="KAJ5496420.1"/>
    </source>
</evidence>
<feature type="region of interest" description="Disordered" evidence="1">
    <location>
        <begin position="335"/>
        <end position="391"/>
    </location>
</feature>
<dbReference type="OrthoDB" id="4350061at2759"/>
<accession>A0A9X0C3P6</accession>
<keyword evidence="3" id="KW-1185">Reference proteome</keyword>
<feature type="region of interest" description="Disordered" evidence="1">
    <location>
        <begin position="192"/>
        <end position="250"/>
    </location>
</feature>